<feature type="transmembrane region" description="Helical" evidence="1">
    <location>
        <begin position="145"/>
        <end position="163"/>
    </location>
</feature>
<dbReference type="EMBL" id="MU839001">
    <property type="protein sequence ID" value="KAK1769875.1"/>
    <property type="molecule type" value="Genomic_DNA"/>
</dbReference>
<gene>
    <name evidence="2" type="ORF">QBC33DRAFT_302708</name>
</gene>
<feature type="transmembrane region" description="Helical" evidence="1">
    <location>
        <begin position="20"/>
        <end position="37"/>
    </location>
</feature>
<dbReference type="GeneID" id="85306598"/>
<dbReference type="AlphaFoldDB" id="A0AAJ0FR84"/>
<sequence length="177" mass="19637">MGGQQLPDTIRMLFANVWKASSALLSPSLWIPVWFANRRPNRDAPRNRLHIPVTQATRSKPTCGLCIVWKASREVSGAGTPGCGEVAGWSRNPHPEDLPNRPAAEKVRNTLQCFRIGCYVRLVLPQTASLFTDCDYMTALMTLKLIISMSTFSALIPLLAVLYEPNVMLRSSRQVLG</sequence>
<evidence type="ECO:0000313" key="2">
    <source>
        <dbReference type="EMBL" id="KAK1769875.1"/>
    </source>
</evidence>
<keyword evidence="3" id="KW-1185">Reference proteome</keyword>
<keyword evidence="1" id="KW-1133">Transmembrane helix</keyword>
<accession>A0AAJ0FR84</accession>
<dbReference type="RefSeq" id="XP_060286088.1">
    <property type="nucleotide sequence ID" value="XM_060423411.1"/>
</dbReference>
<keyword evidence="1" id="KW-0812">Transmembrane</keyword>
<organism evidence="2 3">
    <name type="scientific">Phialemonium atrogriseum</name>
    <dbReference type="NCBI Taxonomy" id="1093897"/>
    <lineage>
        <taxon>Eukaryota</taxon>
        <taxon>Fungi</taxon>
        <taxon>Dikarya</taxon>
        <taxon>Ascomycota</taxon>
        <taxon>Pezizomycotina</taxon>
        <taxon>Sordariomycetes</taxon>
        <taxon>Sordariomycetidae</taxon>
        <taxon>Cephalothecales</taxon>
        <taxon>Cephalothecaceae</taxon>
        <taxon>Phialemonium</taxon>
    </lineage>
</organism>
<dbReference type="Proteomes" id="UP001244011">
    <property type="component" value="Unassembled WGS sequence"/>
</dbReference>
<proteinExistence type="predicted"/>
<reference evidence="2" key="1">
    <citation type="submission" date="2023-06" db="EMBL/GenBank/DDBJ databases">
        <title>Genome-scale phylogeny and comparative genomics of the fungal order Sordariales.</title>
        <authorList>
            <consortium name="Lawrence Berkeley National Laboratory"/>
            <person name="Hensen N."/>
            <person name="Bonometti L."/>
            <person name="Westerberg I."/>
            <person name="Brannstrom I.O."/>
            <person name="Guillou S."/>
            <person name="Cros-Aarteil S."/>
            <person name="Calhoun S."/>
            <person name="Haridas S."/>
            <person name="Kuo A."/>
            <person name="Mondo S."/>
            <person name="Pangilinan J."/>
            <person name="Riley R."/>
            <person name="Labutti K."/>
            <person name="Andreopoulos B."/>
            <person name="Lipzen A."/>
            <person name="Chen C."/>
            <person name="Yanf M."/>
            <person name="Daum C."/>
            <person name="Ng V."/>
            <person name="Clum A."/>
            <person name="Steindorff A."/>
            <person name="Ohm R."/>
            <person name="Martin F."/>
            <person name="Silar P."/>
            <person name="Natvig D."/>
            <person name="Lalanne C."/>
            <person name="Gautier V."/>
            <person name="Ament-Velasquez S.L."/>
            <person name="Kruys A."/>
            <person name="Hutchinson M.I."/>
            <person name="Powell A.J."/>
            <person name="Barry K."/>
            <person name="Miller A.N."/>
            <person name="Grigoriev I.V."/>
            <person name="Debuchy R."/>
            <person name="Gladieux P."/>
            <person name="Thoren M.H."/>
            <person name="Johannesson H."/>
        </authorList>
    </citation>
    <scope>NUCLEOTIDE SEQUENCE</scope>
    <source>
        <strain evidence="2">8032-3</strain>
    </source>
</reference>
<evidence type="ECO:0000256" key="1">
    <source>
        <dbReference type="SAM" id="Phobius"/>
    </source>
</evidence>
<protein>
    <submittedName>
        <fullName evidence="2">Uncharacterized protein</fullName>
    </submittedName>
</protein>
<comment type="caution">
    <text evidence="2">The sequence shown here is derived from an EMBL/GenBank/DDBJ whole genome shotgun (WGS) entry which is preliminary data.</text>
</comment>
<evidence type="ECO:0000313" key="3">
    <source>
        <dbReference type="Proteomes" id="UP001244011"/>
    </source>
</evidence>
<name>A0AAJ0FR84_9PEZI</name>
<keyword evidence="1" id="KW-0472">Membrane</keyword>